<proteinExistence type="inferred from homology"/>
<comment type="subcellular location">
    <subcellularLocation>
        <location evidence="1">Membrane</location>
        <topology evidence="1">Multi-pass membrane protein</topology>
    </subcellularLocation>
</comment>
<dbReference type="InterPro" id="IPR055272">
    <property type="entry name" value="POPDC1-3_dom"/>
</dbReference>
<evidence type="ECO:0000256" key="7">
    <source>
        <dbReference type="SAM" id="Phobius"/>
    </source>
</evidence>
<sequence>MSTDIMTDVMAVGGRGDAGDSLKFMTNATPSTLRTTDFSFTTTPRGYIVLGYQPMPGSLFHLACSFFFLAFMGGGQTDIAAIYTNVLCACAFLSLAVWAGIDACSLDVIIWSLVLVAINISQVIYISYKSKKMEEAFDNKMQIIYHRRFAPFQIRPHLFYDLITLKGCQILKLGKGQKYAAEGKTPIENLSLLLSGKIKVSSEGKFLHYITPNEFVDSPEWDSLKSTSARATYQVSIVADTECLYITWKRKPLLNLLSKRQRLGKLMRFMIGRDVVMKLFALNSRQFNERGFYYDIRLPCVMSLRDEVQRRERKRQENASEPATPSLSASVKSITGRVKRLHPKHKHVQ</sequence>
<feature type="domain" description="POPDC1-3" evidence="8">
    <location>
        <begin position="57"/>
        <end position="284"/>
    </location>
</feature>
<feature type="compositionally biased region" description="Polar residues" evidence="6">
    <location>
        <begin position="319"/>
        <end position="333"/>
    </location>
</feature>
<reference evidence="9 10" key="1">
    <citation type="submission" date="2024-02" db="EMBL/GenBank/DDBJ databases">
        <authorList>
            <person name="Daric V."/>
            <person name="Darras S."/>
        </authorList>
    </citation>
    <scope>NUCLEOTIDE SEQUENCE [LARGE SCALE GENOMIC DNA]</scope>
</reference>
<feature type="transmembrane region" description="Helical" evidence="7">
    <location>
        <begin position="82"/>
        <end position="101"/>
    </location>
</feature>
<evidence type="ECO:0000256" key="1">
    <source>
        <dbReference type="ARBA" id="ARBA00004141"/>
    </source>
</evidence>
<organism evidence="9 10">
    <name type="scientific">Clavelina lepadiformis</name>
    <name type="common">Light-bulb sea squirt</name>
    <name type="synonym">Ascidia lepadiformis</name>
    <dbReference type="NCBI Taxonomy" id="159417"/>
    <lineage>
        <taxon>Eukaryota</taxon>
        <taxon>Metazoa</taxon>
        <taxon>Chordata</taxon>
        <taxon>Tunicata</taxon>
        <taxon>Ascidiacea</taxon>
        <taxon>Aplousobranchia</taxon>
        <taxon>Clavelinidae</taxon>
        <taxon>Clavelina</taxon>
    </lineage>
</organism>
<evidence type="ECO:0000256" key="6">
    <source>
        <dbReference type="SAM" id="MobiDB-lite"/>
    </source>
</evidence>
<accession>A0ABP0G4S7</accession>
<comment type="similarity">
    <text evidence="2">Belongs to the popeye family.</text>
</comment>
<feature type="transmembrane region" description="Helical" evidence="7">
    <location>
        <begin position="108"/>
        <end position="128"/>
    </location>
</feature>
<gene>
    <name evidence="9" type="ORF">CVLEPA_LOCUS17606</name>
</gene>
<evidence type="ECO:0000313" key="10">
    <source>
        <dbReference type="Proteomes" id="UP001642483"/>
    </source>
</evidence>
<dbReference type="InterPro" id="IPR018490">
    <property type="entry name" value="cNMP-bd_dom_sf"/>
</dbReference>
<comment type="caution">
    <text evidence="9">The sequence shown here is derived from an EMBL/GenBank/DDBJ whole genome shotgun (WGS) entry which is preliminary data.</text>
</comment>
<dbReference type="EMBL" id="CAWYQH010000101">
    <property type="protein sequence ID" value="CAK8685893.1"/>
    <property type="molecule type" value="Genomic_DNA"/>
</dbReference>
<dbReference type="Pfam" id="PF04831">
    <property type="entry name" value="POPDC1-3"/>
    <property type="match status" value="1"/>
</dbReference>
<evidence type="ECO:0000256" key="4">
    <source>
        <dbReference type="ARBA" id="ARBA00022989"/>
    </source>
</evidence>
<keyword evidence="10" id="KW-1185">Reference proteome</keyword>
<evidence type="ECO:0000256" key="5">
    <source>
        <dbReference type="ARBA" id="ARBA00023136"/>
    </source>
</evidence>
<evidence type="ECO:0000259" key="8">
    <source>
        <dbReference type="Pfam" id="PF04831"/>
    </source>
</evidence>
<feature type="compositionally biased region" description="Basic residues" evidence="6">
    <location>
        <begin position="337"/>
        <end position="349"/>
    </location>
</feature>
<keyword evidence="5 7" id="KW-0472">Membrane</keyword>
<evidence type="ECO:0000313" key="9">
    <source>
        <dbReference type="EMBL" id="CAK8685893.1"/>
    </source>
</evidence>
<keyword evidence="4 7" id="KW-1133">Transmembrane helix</keyword>
<protein>
    <recommendedName>
        <fullName evidence="8">POPDC1-3 domain-containing protein</fullName>
    </recommendedName>
</protein>
<dbReference type="SUPFAM" id="SSF51206">
    <property type="entry name" value="cAMP-binding domain-like"/>
    <property type="match status" value="1"/>
</dbReference>
<evidence type="ECO:0000256" key="2">
    <source>
        <dbReference type="ARBA" id="ARBA00007146"/>
    </source>
</evidence>
<keyword evidence="3 7" id="KW-0812">Transmembrane</keyword>
<name>A0ABP0G4S7_CLALP</name>
<dbReference type="PANTHER" id="PTHR12101">
    <property type="entry name" value="POPEYE DOMAIN CONTAINING PROTEIN"/>
    <property type="match status" value="1"/>
</dbReference>
<feature type="region of interest" description="Disordered" evidence="6">
    <location>
        <begin position="311"/>
        <end position="349"/>
    </location>
</feature>
<evidence type="ECO:0000256" key="3">
    <source>
        <dbReference type="ARBA" id="ARBA00022692"/>
    </source>
</evidence>
<dbReference type="Proteomes" id="UP001642483">
    <property type="component" value="Unassembled WGS sequence"/>
</dbReference>
<dbReference type="PANTHER" id="PTHR12101:SF30">
    <property type="entry name" value="POPEYE DOMAIN-CONTAINING PROTEIN 3-LIKE PROTEIN"/>
    <property type="match status" value="1"/>
</dbReference>
<dbReference type="InterPro" id="IPR006916">
    <property type="entry name" value="POPDC1-3"/>
</dbReference>
<feature type="transmembrane region" description="Helical" evidence="7">
    <location>
        <begin position="58"/>
        <end position="75"/>
    </location>
</feature>